<sequence>MSDAAPDVVSGLDAAVARAHSLAGPRRVLLGVAGAPGAGKTTLVEALLERLGAGPPYGPDTVAHLPMDGFHLADAQLERLGLLDRKGAPETFDVDGYVATLARLRAEPDRPVYAPGFERTLEQPIAAAVAVEPTARLVITEGNYLLLGEGGWERVAGMLDEVWFVDPPADRVRRLVARHEQFGKSPDAARAWVETVDEPNAALVEATRTVADAVVRL</sequence>
<protein>
    <recommendedName>
        <fullName evidence="3">Panthothenate kinase</fullName>
    </recommendedName>
</protein>
<dbReference type="AlphaFoldDB" id="A0A1I1ERL9"/>
<dbReference type="EMBL" id="FOLB01000002">
    <property type="protein sequence ID" value="SFB89322.1"/>
    <property type="molecule type" value="Genomic_DNA"/>
</dbReference>
<dbReference type="SUPFAM" id="SSF52540">
    <property type="entry name" value="P-loop containing nucleoside triphosphate hydrolases"/>
    <property type="match status" value="1"/>
</dbReference>
<dbReference type="STRING" id="574651.SAMN04487968_102187"/>
<dbReference type="OrthoDB" id="3192509at2"/>
<evidence type="ECO:0000313" key="1">
    <source>
        <dbReference type="EMBL" id="SFB89322.1"/>
    </source>
</evidence>
<dbReference type="PANTHER" id="PTHR10285">
    <property type="entry name" value="URIDINE KINASE"/>
    <property type="match status" value="1"/>
</dbReference>
<dbReference type="RefSeq" id="WP_091120393.1">
    <property type="nucleotide sequence ID" value="NZ_FOLB01000002.1"/>
</dbReference>
<dbReference type="InterPro" id="IPR027417">
    <property type="entry name" value="P-loop_NTPase"/>
</dbReference>
<keyword evidence="2" id="KW-1185">Reference proteome</keyword>
<proteinExistence type="predicted"/>
<dbReference type="NCBIfam" id="NF006743">
    <property type="entry name" value="PRK09270.1-2"/>
    <property type="match status" value="1"/>
</dbReference>
<dbReference type="Gene3D" id="3.40.50.300">
    <property type="entry name" value="P-loop containing nucleotide triphosphate hydrolases"/>
    <property type="match status" value="2"/>
</dbReference>
<dbReference type="Proteomes" id="UP000198832">
    <property type="component" value="Unassembled WGS sequence"/>
</dbReference>
<evidence type="ECO:0008006" key="3">
    <source>
        <dbReference type="Google" id="ProtNLM"/>
    </source>
</evidence>
<organism evidence="1 2">
    <name type="scientific">Nocardioides terrae</name>
    <dbReference type="NCBI Taxonomy" id="574651"/>
    <lineage>
        <taxon>Bacteria</taxon>
        <taxon>Bacillati</taxon>
        <taxon>Actinomycetota</taxon>
        <taxon>Actinomycetes</taxon>
        <taxon>Propionibacteriales</taxon>
        <taxon>Nocardioidaceae</taxon>
        <taxon>Nocardioides</taxon>
    </lineage>
</organism>
<name>A0A1I1ERL9_9ACTN</name>
<accession>A0A1I1ERL9</accession>
<evidence type="ECO:0000313" key="2">
    <source>
        <dbReference type="Proteomes" id="UP000198832"/>
    </source>
</evidence>
<reference evidence="1 2" key="1">
    <citation type="submission" date="2016-10" db="EMBL/GenBank/DDBJ databases">
        <authorList>
            <person name="de Groot N.N."/>
        </authorList>
    </citation>
    <scope>NUCLEOTIDE SEQUENCE [LARGE SCALE GENOMIC DNA]</scope>
    <source>
        <strain evidence="1 2">CGMCC 1.7056</strain>
    </source>
</reference>
<gene>
    <name evidence="1" type="ORF">SAMN04487968_102187</name>
</gene>